<dbReference type="Proteomes" id="UP000593915">
    <property type="component" value="Chromosome"/>
</dbReference>
<evidence type="ECO:0000256" key="3">
    <source>
        <dbReference type="ARBA" id="ARBA00018111"/>
    </source>
</evidence>
<dbReference type="GO" id="GO:0006282">
    <property type="term" value="P:regulation of DNA repair"/>
    <property type="evidence" value="ECO:0007669"/>
    <property type="project" value="UniProtKB-UniRule"/>
</dbReference>
<dbReference type="HAMAP" id="MF_01114">
    <property type="entry name" value="RecX"/>
    <property type="match status" value="1"/>
</dbReference>
<evidence type="ECO:0000256" key="2">
    <source>
        <dbReference type="ARBA" id="ARBA00009695"/>
    </source>
</evidence>
<evidence type="ECO:0000313" key="9">
    <source>
        <dbReference type="Proteomes" id="UP000593915"/>
    </source>
</evidence>
<organism evidence="8 9">
    <name type="scientific">Treponema pedis</name>
    <dbReference type="NCBI Taxonomy" id="409322"/>
    <lineage>
        <taxon>Bacteria</taxon>
        <taxon>Pseudomonadati</taxon>
        <taxon>Spirochaetota</taxon>
        <taxon>Spirochaetia</taxon>
        <taxon>Spirochaetales</taxon>
        <taxon>Treponemataceae</taxon>
        <taxon>Treponema</taxon>
    </lineage>
</organism>
<evidence type="ECO:0000313" key="8">
    <source>
        <dbReference type="EMBL" id="QOW62126.1"/>
    </source>
</evidence>
<comment type="similarity">
    <text evidence="2 5">Belongs to the RecX family.</text>
</comment>
<comment type="function">
    <text evidence="5">Modulates RecA activity.</text>
</comment>
<dbReference type="PANTHER" id="PTHR33602">
    <property type="entry name" value="REGULATORY PROTEIN RECX FAMILY PROTEIN"/>
    <property type="match status" value="1"/>
</dbReference>
<dbReference type="PANTHER" id="PTHR33602:SF1">
    <property type="entry name" value="REGULATORY PROTEIN RECX FAMILY PROTEIN"/>
    <property type="match status" value="1"/>
</dbReference>
<evidence type="ECO:0000259" key="6">
    <source>
        <dbReference type="Pfam" id="PF02631"/>
    </source>
</evidence>
<proteinExistence type="inferred from homology"/>
<feature type="domain" description="RecX first three-helical" evidence="7">
    <location>
        <begin position="80"/>
        <end position="116"/>
    </location>
</feature>
<dbReference type="Pfam" id="PF21982">
    <property type="entry name" value="RecX_HTH1"/>
    <property type="match status" value="1"/>
</dbReference>
<feature type="domain" description="RecX second three-helical" evidence="6">
    <location>
        <begin position="123"/>
        <end position="164"/>
    </location>
</feature>
<evidence type="ECO:0000256" key="4">
    <source>
        <dbReference type="ARBA" id="ARBA00022490"/>
    </source>
</evidence>
<name>A0A7S6WRS6_9SPIR</name>
<gene>
    <name evidence="5" type="primary">recX</name>
    <name evidence="8" type="ORF">IFE08_03195</name>
</gene>
<dbReference type="Gene3D" id="1.10.10.10">
    <property type="entry name" value="Winged helix-like DNA-binding domain superfamily/Winged helix DNA-binding domain"/>
    <property type="match status" value="2"/>
</dbReference>
<protein>
    <recommendedName>
        <fullName evidence="3 5">Regulatory protein RecX</fullName>
    </recommendedName>
</protein>
<keyword evidence="4 5" id="KW-0963">Cytoplasm</keyword>
<dbReference type="InterPro" id="IPR003783">
    <property type="entry name" value="Regulatory_RecX"/>
</dbReference>
<sequence length="224" mass="25173">MHAEDSSSANANSFFVADICSASSGLIKVVNSEGVSFLTRAEYFNEEHLQLLTKTCGALISGDLLDALLNAVRRYAVETAAMIYLNRAEHSRFQLEIKLKKKDFSAGDIKIALDYLSDKGFLNDGRFAAAWLNTRRISKKEGRKRLASELALRGVNFAVAEKALSDFFSENSEEDICRTALKRQSVKYKDKQKLLRSMQRLGFSMNLINLCLEEIKNNSASYYN</sequence>
<evidence type="ECO:0000256" key="5">
    <source>
        <dbReference type="HAMAP-Rule" id="MF_01114"/>
    </source>
</evidence>
<dbReference type="Pfam" id="PF02631">
    <property type="entry name" value="RecX_HTH2"/>
    <property type="match status" value="1"/>
</dbReference>
<dbReference type="AlphaFoldDB" id="A0A7S6WRS6"/>
<accession>A0A7S6WRS6</accession>
<comment type="subcellular location">
    <subcellularLocation>
        <location evidence="1 5">Cytoplasm</location>
    </subcellularLocation>
</comment>
<dbReference type="InterPro" id="IPR053926">
    <property type="entry name" value="RecX_HTH_1st"/>
</dbReference>
<evidence type="ECO:0000259" key="7">
    <source>
        <dbReference type="Pfam" id="PF21982"/>
    </source>
</evidence>
<evidence type="ECO:0000256" key="1">
    <source>
        <dbReference type="ARBA" id="ARBA00004496"/>
    </source>
</evidence>
<dbReference type="GO" id="GO:0005737">
    <property type="term" value="C:cytoplasm"/>
    <property type="evidence" value="ECO:0007669"/>
    <property type="project" value="UniProtKB-SubCell"/>
</dbReference>
<dbReference type="EMBL" id="CP061839">
    <property type="protein sequence ID" value="QOW62126.1"/>
    <property type="molecule type" value="Genomic_DNA"/>
</dbReference>
<dbReference type="InterPro" id="IPR036388">
    <property type="entry name" value="WH-like_DNA-bd_sf"/>
</dbReference>
<reference evidence="8 9" key="1">
    <citation type="submission" date="2020-09" db="EMBL/GenBank/DDBJ databases">
        <title>Characterization of Treponema spp. from bovine digital dermatitis in Korea.</title>
        <authorList>
            <person name="Espiritu H.M."/>
            <person name="Cho Y.I."/>
            <person name="Mamuad L."/>
        </authorList>
    </citation>
    <scope>NUCLEOTIDE SEQUENCE [LARGE SCALE GENOMIC DNA]</scope>
    <source>
        <strain evidence="8 9">KS1</strain>
    </source>
</reference>
<dbReference type="InterPro" id="IPR053924">
    <property type="entry name" value="RecX_HTH_2nd"/>
</dbReference>